<comment type="caution">
    <text evidence="5">The sequence shown here is derived from an EMBL/GenBank/DDBJ whole genome shotgun (WGS) entry which is preliminary data.</text>
</comment>
<dbReference type="InterPro" id="IPR052122">
    <property type="entry name" value="Intracell_Traff_Signaling_Reg"/>
</dbReference>
<dbReference type="PANTHER" id="PTHR15963:SF5">
    <property type="entry name" value="SHORT SPINDLE 6, ISOFORM A"/>
    <property type="match status" value="1"/>
</dbReference>
<proteinExistence type="predicted"/>
<dbReference type="PANTHER" id="PTHR15963">
    <property type="entry name" value="GENERAL RECEPTOR FOR PHOSPHOINOSITIDES 1-ASSOCIATED SCAFFOLD PROTEIN-RELATED"/>
    <property type="match status" value="1"/>
</dbReference>
<evidence type="ECO:0000256" key="2">
    <source>
        <dbReference type="ARBA" id="ARBA00022490"/>
    </source>
</evidence>
<accession>A0A2A2JM22</accession>
<dbReference type="OrthoDB" id="10041077at2759"/>
<dbReference type="AlphaFoldDB" id="A0A2A2JM22"/>
<evidence type="ECO:0000256" key="3">
    <source>
        <dbReference type="SAM" id="Coils"/>
    </source>
</evidence>
<dbReference type="EMBL" id="LIAE01010353">
    <property type="protein sequence ID" value="PAV62651.1"/>
    <property type="molecule type" value="Genomic_DNA"/>
</dbReference>
<organism evidence="5 6">
    <name type="scientific">Diploscapter pachys</name>
    <dbReference type="NCBI Taxonomy" id="2018661"/>
    <lineage>
        <taxon>Eukaryota</taxon>
        <taxon>Metazoa</taxon>
        <taxon>Ecdysozoa</taxon>
        <taxon>Nematoda</taxon>
        <taxon>Chromadorea</taxon>
        <taxon>Rhabditida</taxon>
        <taxon>Rhabditina</taxon>
        <taxon>Rhabditomorpha</taxon>
        <taxon>Rhabditoidea</taxon>
        <taxon>Rhabditidae</taxon>
        <taxon>Diploscapter</taxon>
    </lineage>
</organism>
<dbReference type="SMART" id="SM00228">
    <property type="entry name" value="PDZ"/>
    <property type="match status" value="1"/>
</dbReference>
<dbReference type="Pfam" id="PF00595">
    <property type="entry name" value="PDZ"/>
    <property type="match status" value="1"/>
</dbReference>
<keyword evidence="2" id="KW-0963">Cytoplasm</keyword>
<feature type="domain" description="PDZ" evidence="4">
    <location>
        <begin position="59"/>
        <end position="134"/>
    </location>
</feature>
<evidence type="ECO:0000313" key="6">
    <source>
        <dbReference type="Proteomes" id="UP000218231"/>
    </source>
</evidence>
<dbReference type="InterPro" id="IPR036034">
    <property type="entry name" value="PDZ_sf"/>
</dbReference>
<dbReference type="InterPro" id="IPR001478">
    <property type="entry name" value="PDZ"/>
</dbReference>
<protein>
    <recommendedName>
        <fullName evidence="4">PDZ domain-containing protein</fullName>
    </recommendedName>
</protein>
<dbReference type="Gene3D" id="2.30.42.10">
    <property type="match status" value="1"/>
</dbReference>
<feature type="coiled-coil region" evidence="3">
    <location>
        <begin position="159"/>
        <end position="186"/>
    </location>
</feature>
<keyword evidence="3" id="KW-0175">Coiled coil</keyword>
<keyword evidence="6" id="KW-1185">Reference proteome</keyword>
<dbReference type="GO" id="GO:0005737">
    <property type="term" value="C:cytoplasm"/>
    <property type="evidence" value="ECO:0007669"/>
    <property type="project" value="UniProtKB-SubCell"/>
</dbReference>
<name>A0A2A2JM22_9BILA</name>
<dbReference type="Proteomes" id="UP000218231">
    <property type="component" value="Unassembled WGS sequence"/>
</dbReference>
<comment type="subcellular location">
    <subcellularLocation>
        <location evidence="1">Cytoplasm</location>
    </subcellularLocation>
</comment>
<dbReference type="STRING" id="2018661.A0A2A2JM22"/>
<dbReference type="SUPFAM" id="SSF50156">
    <property type="entry name" value="PDZ domain-like"/>
    <property type="match status" value="1"/>
</dbReference>
<dbReference type="PROSITE" id="PS50106">
    <property type="entry name" value="PDZ"/>
    <property type="match status" value="1"/>
</dbReference>
<evidence type="ECO:0000256" key="1">
    <source>
        <dbReference type="ARBA" id="ARBA00004496"/>
    </source>
</evidence>
<gene>
    <name evidence="5" type="ORF">WR25_10437</name>
</gene>
<reference evidence="5 6" key="1">
    <citation type="journal article" date="2017" name="Curr. Biol.">
        <title>Genome architecture and evolution of a unichromosomal asexual nematode.</title>
        <authorList>
            <person name="Fradin H."/>
            <person name="Zegar C."/>
            <person name="Gutwein M."/>
            <person name="Lucas J."/>
            <person name="Kovtun M."/>
            <person name="Corcoran D."/>
            <person name="Baugh L.R."/>
            <person name="Kiontke K."/>
            <person name="Gunsalus K."/>
            <person name="Fitch D.H."/>
            <person name="Piano F."/>
        </authorList>
    </citation>
    <scope>NUCLEOTIDE SEQUENCE [LARGE SCALE GENOMIC DNA]</scope>
    <source>
        <strain evidence="5">PF1309</strain>
    </source>
</reference>
<evidence type="ECO:0000259" key="4">
    <source>
        <dbReference type="PROSITE" id="PS50106"/>
    </source>
</evidence>
<evidence type="ECO:0000313" key="5">
    <source>
        <dbReference type="EMBL" id="PAV62651.1"/>
    </source>
</evidence>
<sequence length="235" mass="26645">MVNLSLPLENYCPAKDAMNRSVLIDSTKSTSQAERDAEERLRSDFSKMSWLSGTSEKRTLLLMRSAYTESFGFALQSYMFKRTENDVPQRITYVDYVQTNSSADKATLRKGDVVLAVNGVSVTSYSHSSLVNLISSLLTMRLVTIFRDVPRIISLSVRSMKLNLLLEEKVKELRELESREKDMVDHRPIVQKIADGYVDEVSPSLLPQTLGFHHVIQVDDDEEGPNIDSTYTTRL</sequence>